<accession>A0A7I8IDD0</accession>
<dbReference type="EMBL" id="LR743589">
    <property type="protein sequence ID" value="CAA2616083.1"/>
    <property type="molecule type" value="Genomic_DNA"/>
</dbReference>
<evidence type="ECO:0000313" key="3">
    <source>
        <dbReference type="EMBL" id="CAA2616083.1"/>
    </source>
</evidence>
<dbReference type="PANTHER" id="PTHR42773:SF1">
    <property type="entry name" value="METALLO-BETA-LACTAMASE FAMILY PROTEIN"/>
    <property type="match status" value="1"/>
</dbReference>
<sequence length="343" mass="38476">MGILFLPRAVFTSLPSPIRGARGRRDASKRGRALAPANATAQRGPRQRRSQNVEGEFFVDERCIDCDACRWMAPDTFARIGEKSAVFNQPGDEEERFRALQALLSCPTGSIGTEKSPVEIRRVQETFPLPIDEQSLPDVRHCGYHSKDSFGATSYLIVHPKGNILVDSPRYAKVLARRIEMLGGARFMFLTHKDDVGDHHAWHEKLGCERILHSADVEASTADVEMQLYGDGPWSLGADFDLIHTPGHSKGSVCLFYKPRKALFTGDHLATSEGSDLNMFEKYNGFSVKLQLSNIRKLLDLDFLWVLPGHGRRVRFRDTKERNSALEAFLAAKEIEHDNSVII</sequence>
<dbReference type="CDD" id="cd07727">
    <property type="entry name" value="YmaE-like_MBL-fold"/>
    <property type="match status" value="1"/>
</dbReference>
<reference evidence="3" key="1">
    <citation type="submission" date="2019-12" db="EMBL/GenBank/DDBJ databases">
        <authorList>
            <person name="Scholz U."/>
            <person name="Mascher M."/>
            <person name="Fiebig A."/>
        </authorList>
    </citation>
    <scope>NUCLEOTIDE SEQUENCE</scope>
</reference>
<feature type="domain" description="Metallo-beta-lactamase" evidence="2">
    <location>
        <begin position="151"/>
        <end position="310"/>
    </location>
</feature>
<dbReference type="Proteomes" id="UP000663760">
    <property type="component" value="Chromosome 2"/>
</dbReference>
<dbReference type="SMART" id="SM00849">
    <property type="entry name" value="Lactamase_B"/>
    <property type="match status" value="1"/>
</dbReference>
<dbReference type="AlphaFoldDB" id="A0A7I8IDD0"/>
<name>A0A7I8IDD0_SPIIN</name>
<feature type="region of interest" description="Disordered" evidence="1">
    <location>
        <begin position="17"/>
        <end position="52"/>
    </location>
</feature>
<evidence type="ECO:0000313" key="5">
    <source>
        <dbReference type="Proteomes" id="UP000663760"/>
    </source>
</evidence>
<dbReference type="OrthoDB" id="17458at2759"/>
<dbReference type="Pfam" id="PF00753">
    <property type="entry name" value="Lactamase_B"/>
    <property type="match status" value="1"/>
</dbReference>
<evidence type="ECO:0000313" key="4">
    <source>
        <dbReference type="EMBL" id="CAA7391126.1"/>
    </source>
</evidence>
<dbReference type="Gene3D" id="3.30.70.20">
    <property type="match status" value="1"/>
</dbReference>
<protein>
    <recommendedName>
        <fullName evidence="2">Metallo-beta-lactamase domain-containing protein</fullName>
    </recommendedName>
</protein>
<dbReference type="SUPFAM" id="SSF56281">
    <property type="entry name" value="Metallo-hydrolase/oxidoreductase"/>
    <property type="match status" value="1"/>
</dbReference>
<dbReference type="Pfam" id="PF13370">
    <property type="entry name" value="Fer4_13"/>
    <property type="match status" value="1"/>
</dbReference>
<dbReference type="InterPro" id="IPR001279">
    <property type="entry name" value="Metallo-B-lactamas"/>
</dbReference>
<dbReference type="SUPFAM" id="SSF54862">
    <property type="entry name" value="4Fe-4S ferredoxins"/>
    <property type="match status" value="1"/>
</dbReference>
<keyword evidence="5" id="KW-1185">Reference proteome</keyword>
<dbReference type="PANTHER" id="PTHR42773">
    <property type="entry name" value="METALLO-BETA-LACTAMASE-RELATED"/>
    <property type="match status" value="1"/>
</dbReference>
<evidence type="ECO:0000256" key="1">
    <source>
        <dbReference type="SAM" id="MobiDB-lite"/>
    </source>
</evidence>
<proteinExistence type="predicted"/>
<evidence type="ECO:0000259" key="2">
    <source>
        <dbReference type="SMART" id="SM00849"/>
    </source>
</evidence>
<dbReference type="Gene3D" id="3.60.15.10">
    <property type="entry name" value="Ribonuclease Z/Hydroxyacylglutathione hydrolase-like"/>
    <property type="match status" value="1"/>
</dbReference>
<gene>
    <name evidence="3" type="ORF">SI7747_02002316</name>
    <name evidence="4" type="ORF">SI8410_02002498</name>
</gene>
<organism evidence="3">
    <name type="scientific">Spirodela intermedia</name>
    <name type="common">Intermediate duckweed</name>
    <dbReference type="NCBI Taxonomy" id="51605"/>
    <lineage>
        <taxon>Eukaryota</taxon>
        <taxon>Viridiplantae</taxon>
        <taxon>Streptophyta</taxon>
        <taxon>Embryophyta</taxon>
        <taxon>Tracheophyta</taxon>
        <taxon>Spermatophyta</taxon>
        <taxon>Magnoliopsida</taxon>
        <taxon>Liliopsida</taxon>
        <taxon>Araceae</taxon>
        <taxon>Lemnoideae</taxon>
        <taxon>Spirodela</taxon>
    </lineage>
</organism>
<dbReference type="InterPro" id="IPR036866">
    <property type="entry name" value="RibonucZ/Hydroxyglut_hydro"/>
</dbReference>
<dbReference type="EMBL" id="LR746265">
    <property type="protein sequence ID" value="CAA7391126.1"/>
    <property type="molecule type" value="Genomic_DNA"/>
</dbReference>